<dbReference type="PANTHER" id="PTHR34997:SF2">
    <property type="entry name" value="LYSM DOMAIN-CONTAINING PROTEIN-RELATED"/>
    <property type="match status" value="1"/>
</dbReference>
<feature type="region of interest" description="Disordered" evidence="4">
    <location>
        <begin position="361"/>
        <end position="385"/>
    </location>
</feature>
<dbReference type="PROSITE" id="PS51782">
    <property type="entry name" value="LYSM"/>
    <property type="match status" value="1"/>
</dbReference>
<accession>A0AAD6N9V2</accession>
<keyword evidence="1" id="KW-0147">Chitin-binding</keyword>
<reference evidence="6" key="1">
    <citation type="journal article" date="2023" name="IMA Fungus">
        <title>Comparative genomic study of the Penicillium genus elucidates a diverse pangenome and 15 lateral gene transfer events.</title>
        <authorList>
            <person name="Petersen C."/>
            <person name="Sorensen T."/>
            <person name="Nielsen M.R."/>
            <person name="Sondergaard T.E."/>
            <person name="Sorensen J.L."/>
            <person name="Fitzpatrick D.A."/>
            <person name="Frisvad J.C."/>
            <person name="Nielsen K.L."/>
        </authorList>
    </citation>
    <scope>NUCLEOTIDE SEQUENCE</scope>
    <source>
        <strain evidence="6">IBT 15450</strain>
    </source>
</reference>
<name>A0AAD6N9V2_PENCN</name>
<dbReference type="EMBL" id="JAQJZL010000004">
    <property type="protein sequence ID" value="KAJ6044698.1"/>
    <property type="molecule type" value="Genomic_DNA"/>
</dbReference>
<dbReference type="Gene3D" id="3.10.350.10">
    <property type="entry name" value="LysM domain"/>
    <property type="match status" value="1"/>
</dbReference>
<dbReference type="InterPro" id="IPR052210">
    <property type="entry name" value="LysM1-like"/>
</dbReference>
<dbReference type="GO" id="GO:0008061">
    <property type="term" value="F:chitin binding"/>
    <property type="evidence" value="ECO:0007669"/>
    <property type="project" value="UniProtKB-KW"/>
</dbReference>
<evidence type="ECO:0000256" key="3">
    <source>
        <dbReference type="ARBA" id="ARBA00023026"/>
    </source>
</evidence>
<dbReference type="Proteomes" id="UP001219568">
    <property type="component" value="Unassembled WGS sequence"/>
</dbReference>
<sequence>MSKNDVGIPFLLVRQSTSATERTSVCNKWSLVTDGLTCTALASQAGITLKQFLAWNPAVSSDCVTNYWLGEAYCVGVSAKYREGGEYMDKNRLKKLAVSSFLLVGSDIVLRILLPLFHKLKRFPLHVLPVSAHNILKRLDDSVLRPPVLTDLPRHFSFPISSNGRRLVSHPPSEHNRLLLIRSWRHVITPFILLRPLLGGPPRKPRKKLGVSNGGHLLPLQRRGKRREQRVDAFRDGAQTEHVGVAEVVYVRCVAPVLFLLVGHQLVRLVVVFLAGRVVLLSRDGEPCRVGIFPSRAGKVPAAVGRARVEFHVEVPHFLQATSQVLQAKRHRVHAFKLVGRGRRRRANKVGHLRRLVHLVPMGAGPPEPETDLGEGGRQQGHGMMHSPRELGAVIAPRTCPDAGNYAQCLGCEGNGKALPQPGAVQLAELREAGGEFEGRGIPVGEDAQLSDAVEEGQAVRVLDGEAASVEGAVQAV</sequence>
<feature type="region of interest" description="Disordered" evidence="4">
    <location>
        <begin position="204"/>
        <end position="224"/>
    </location>
</feature>
<comment type="caution">
    <text evidence="6">The sequence shown here is derived from an EMBL/GenBank/DDBJ whole genome shotgun (WGS) entry which is preliminary data.</text>
</comment>
<dbReference type="AlphaFoldDB" id="A0AAD6N9V2"/>
<evidence type="ECO:0000256" key="2">
    <source>
        <dbReference type="ARBA" id="ARBA00022729"/>
    </source>
</evidence>
<keyword evidence="2" id="KW-0732">Signal</keyword>
<organism evidence="6 7">
    <name type="scientific">Penicillium canescens</name>
    <dbReference type="NCBI Taxonomy" id="5083"/>
    <lineage>
        <taxon>Eukaryota</taxon>
        <taxon>Fungi</taxon>
        <taxon>Dikarya</taxon>
        <taxon>Ascomycota</taxon>
        <taxon>Pezizomycotina</taxon>
        <taxon>Eurotiomycetes</taxon>
        <taxon>Eurotiomycetidae</taxon>
        <taxon>Eurotiales</taxon>
        <taxon>Aspergillaceae</taxon>
        <taxon>Penicillium</taxon>
    </lineage>
</organism>
<keyword evidence="7" id="KW-1185">Reference proteome</keyword>
<evidence type="ECO:0000313" key="7">
    <source>
        <dbReference type="Proteomes" id="UP001219568"/>
    </source>
</evidence>
<reference evidence="6" key="2">
    <citation type="submission" date="2023-01" db="EMBL/GenBank/DDBJ databases">
        <authorList>
            <person name="Petersen C."/>
        </authorList>
    </citation>
    <scope>NUCLEOTIDE SEQUENCE</scope>
    <source>
        <strain evidence="6">IBT 15450</strain>
    </source>
</reference>
<evidence type="ECO:0000259" key="5">
    <source>
        <dbReference type="PROSITE" id="PS51782"/>
    </source>
</evidence>
<feature type="domain" description="LysM" evidence="5">
    <location>
        <begin position="28"/>
        <end position="75"/>
    </location>
</feature>
<keyword evidence="3" id="KW-0843">Virulence</keyword>
<dbReference type="PANTHER" id="PTHR34997">
    <property type="entry name" value="AM15"/>
    <property type="match status" value="1"/>
</dbReference>
<evidence type="ECO:0000256" key="1">
    <source>
        <dbReference type="ARBA" id="ARBA00022669"/>
    </source>
</evidence>
<protein>
    <recommendedName>
        <fullName evidence="5">LysM domain-containing protein</fullName>
    </recommendedName>
</protein>
<evidence type="ECO:0000313" key="6">
    <source>
        <dbReference type="EMBL" id="KAJ6044698.1"/>
    </source>
</evidence>
<gene>
    <name evidence="6" type="ORF">N7460_006053</name>
</gene>
<dbReference type="InterPro" id="IPR036779">
    <property type="entry name" value="LysM_dom_sf"/>
</dbReference>
<dbReference type="InterPro" id="IPR018392">
    <property type="entry name" value="LysM"/>
</dbReference>
<proteinExistence type="predicted"/>
<evidence type="ECO:0000256" key="4">
    <source>
        <dbReference type="SAM" id="MobiDB-lite"/>
    </source>
</evidence>